<comment type="similarity">
    <text evidence="1">Belongs to the ATP-dependent AMP-binding enzyme family.</text>
</comment>
<dbReference type="InterPro" id="IPR045851">
    <property type="entry name" value="AMP-bd_C_sf"/>
</dbReference>
<dbReference type="InterPro" id="IPR042099">
    <property type="entry name" value="ANL_N_sf"/>
</dbReference>
<dbReference type="EMBL" id="QPJW01000009">
    <property type="protein sequence ID" value="RCX17330.1"/>
    <property type="molecule type" value="Genomic_DNA"/>
</dbReference>
<proteinExistence type="inferred from homology"/>
<sequence length="412" mass="45846">MLQVNKDRYSRSDLEDQYRWLEGQPLLHSPEGKMFSLCLNHPLFILSIAQYLRERGGSLLLLRGDTPVVSARESSQKAGCHVLIYGDDRQMIALDGGAAQDTPSLMQYSSGTTGEPKLIVRSWQEIQEEIVNYNRRIVTTSEEAAIILVPAHHSFGFITGMLAAVEREALPIVITDKNPKFAIHMIRSCNKSITYGVPFLLNLLMSFKRQPVAFDRVISSGAPMPASLLESLNSSSNQVWSQYGCSECGCISVGVHPETAGSVGKPLDHLRLSLEPGQTVPQEIAVFAYGRQTRTGDLGLLDEAGELLVMGRMDDLINVSGLKVIPSEVERVIDQMPGVKESVVFRGRHPVWGEAVKALVVTEPFLEMNEVREWCLNRLPPFKVPHSIEFRDEIPKLPSGKVSRKLLIEMER</sequence>
<evidence type="ECO:0000259" key="4">
    <source>
        <dbReference type="Pfam" id="PF13193"/>
    </source>
</evidence>
<dbReference type="Gene3D" id="3.40.50.12780">
    <property type="entry name" value="N-terminal domain of ligase-like"/>
    <property type="match status" value="1"/>
</dbReference>
<feature type="domain" description="AMP-binding enzyme C-terminal" evidence="4">
    <location>
        <begin position="328"/>
        <end position="401"/>
    </location>
</feature>
<dbReference type="OrthoDB" id="9803968at2"/>
<dbReference type="Pfam" id="PF00501">
    <property type="entry name" value="AMP-binding"/>
    <property type="match status" value="1"/>
</dbReference>
<dbReference type="GO" id="GO:0031956">
    <property type="term" value="F:medium-chain fatty acid-CoA ligase activity"/>
    <property type="evidence" value="ECO:0007669"/>
    <property type="project" value="TreeGrafter"/>
</dbReference>
<evidence type="ECO:0000313" key="6">
    <source>
        <dbReference type="Proteomes" id="UP000253090"/>
    </source>
</evidence>
<dbReference type="InterPro" id="IPR000873">
    <property type="entry name" value="AMP-dep_synth/lig_dom"/>
</dbReference>
<evidence type="ECO:0000256" key="2">
    <source>
        <dbReference type="ARBA" id="ARBA00022598"/>
    </source>
</evidence>
<dbReference type="PANTHER" id="PTHR43201">
    <property type="entry name" value="ACYL-COA SYNTHETASE"/>
    <property type="match status" value="1"/>
</dbReference>
<dbReference type="AlphaFoldDB" id="A0A369B736"/>
<comment type="caution">
    <text evidence="5">The sequence shown here is derived from an EMBL/GenBank/DDBJ whole genome shotgun (WGS) entry which is preliminary data.</text>
</comment>
<evidence type="ECO:0000259" key="3">
    <source>
        <dbReference type="Pfam" id="PF00501"/>
    </source>
</evidence>
<dbReference type="PANTHER" id="PTHR43201:SF5">
    <property type="entry name" value="MEDIUM-CHAIN ACYL-COA LIGASE ACSF2, MITOCHONDRIAL"/>
    <property type="match status" value="1"/>
</dbReference>
<evidence type="ECO:0000256" key="1">
    <source>
        <dbReference type="ARBA" id="ARBA00006432"/>
    </source>
</evidence>
<evidence type="ECO:0000313" key="5">
    <source>
        <dbReference type="EMBL" id="RCX17330.1"/>
    </source>
</evidence>
<dbReference type="CDD" id="cd04433">
    <property type="entry name" value="AFD_class_I"/>
    <property type="match status" value="1"/>
</dbReference>
<dbReference type="SUPFAM" id="SSF56801">
    <property type="entry name" value="Acetyl-CoA synthetase-like"/>
    <property type="match status" value="1"/>
</dbReference>
<dbReference type="InterPro" id="IPR025110">
    <property type="entry name" value="AMP-bd_C"/>
</dbReference>
<organism evidence="5 6">
    <name type="scientific">Fontibacillus phaseoli</name>
    <dbReference type="NCBI Taxonomy" id="1416533"/>
    <lineage>
        <taxon>Bacteria</taxon>
        <taxon>Bacillati</taxon>
        <taxon>Bacillota</taxon>
        <taxon>Bacilli</taxon>
        <taxon>Bacillales</taxon>
        <taxon>Paenibacillaceae</taxon>
        <taxon>Fontibacillus</taxon>
    </lineage>
</organism>
<dbReference type="RefSeq" id="WP_114497974.1">
    <property type="nucleotide sequence ID" value="NZ_QPJW01000009.1"/>
</dbReference>
<feature type="domain" description="AMP-dependent synthetase/ligase" evidence="3">
    <location>
        <begin position="98"/>
        <end position="274"/>
    </location>
</feature>
<dbReference type="GO" id="GO:0006631">
    <property type="term" value="P:fatty acid metabolic process"/>
    <property type="evidence" value="ECO:0007669"/>
    <property type="project" value="TreeGrafter"/>
</dbReference>
<name>A0A369B736_9BACL</name>
<gene>
    <name evidence="5" type="ORF">DFP94_10954</name>
</gene>
<reference evidence="5 6" key="1">
    <citation type="submission" date="2018-07" db="EMBL/GenBank/DDBJ databases">
        <title>Genomic Encyclopedia of Type Strains, Phase III (KMG-III): the genomes of soil and plant-associated and newly described type strains.</title>
        <authorList>
            <person name="Whitman W."/>
        </authorList>
    </citation>
    <scope>NUCLEOTIDE SEQUENCE [LARGE SCALE GENOMIC DNA]</scope>
    <source>
        <strain evidence="5 6">CECT 8333</strain>
    </source>
</reference>
<dbReference type="Proteomes" id="UP000253090">
    <property type="component" value="Unassembled WGS sequence"/>
</dbReference>
<keyword evidence="2" id="KW-0436">Ligase</keyword>
<dbReference type="InterPro" id="IPR020845">
    <property type="entry name" value="AMP-binding_CS"/>
</dbReference>
<protein>
    <submittedName>
        <fullName evidence="5">Fatty-acyl-CoA synthase</fullName>
    </submittedName>
</protein>
<dbReference type="Pfam" id="PF13193">
    <property type="entry name" value="AMP-binding_C"/>
    <property type="match status" value="1"/>
</dbReference>
<dbReference type="PROSITE" id="PS00455">
    <property type="entry name" value="AMP_BINDING"/>
    <property type="match status" value="1"/>
</dbReference>
<dbReference type="Gene3D" id="3.30.300.30">
    <property type="match status" value="1"/>
</dbReference>
<keyword evidence="6" id="KW-1185">Reference proteome</keyword>
<accession>A0A369B736</accession>